<keyword evidence="2" id="KW-1185">Reference proteome</keyword>
<protein>
    <submittedName>
        <fullName evidence="1">Uncharacterized protein</fullName>
    </submittedName>
</protein>
<dbReference type="PANTHER" id="PTHR31431:SF1">
    <property type="entry name" value="NUCLEOPORIN NUP188"/>
    <property type="match status" value="1"/>
</dbReference>
<evidence type="ECO:0000313" key="1">
    <source>
        <dbReference type="EMBL" id="KAF5839326.1"/>
    </source>
</evidence>
<evidence type="ECO:0000313" key="2">
    <source>
        <dbReference type="Proteomes" id="UP000815325"/>
    </source>
</evidence>
<sequence length="244" mass="26784">RRPNEDSRKLVTGTQPSVTLRGRKFAIDKQLVPATLRLSSLLDLDELQMHILLKRWVKDVGIQMQGQPLVLGLNDLMQILDCYHQERLLLLKSVQYILLQGVTEDLFAKTSAALVRSGLEDRLISVLRGNVESPHTATPGMGSKPGSLSGHMASVLKEFGGQHGDMVWLSAVHAKLREQQLTERFEITSNLLLLYEVVGIQCSSNRAHEITHLLSGVALSLPAGGLPINQEGQASFALAAEQLV</sequence>
<proteinExistence type="predicted"/>
<gene>
    <name evidence="1" type="ORF">DUNSADRAFT_1103</name>
</gene>
<dbReference type="InterPro" id="IPR044840">
    <property type="entry name" value="Nup188"/>
</dbReference>
<comment type="caution">
    <text evidence="1">The sequence shown here is derived from an EMBL/GenBank/DDBJ whole genome shotgun (WGS) entry which is preliminary data.</text>
</comment>
<feature type="non-terminal residue" evidence="1">
    <location>
        <position position="1"/>
    </location>
</feature>
<reference evidence="1" key="1">
    <citation type="submission" date="2017-08" db="EMBL/GenBank/DDBJ databases">
        <authorList>
            <person name="Polle J.E."/>
            <person name="Barry K."/>
            <person name="Cushman J."/>
            <person name="Schmutz J."/>
            <person name="Tran D."/>
            <person name="Hathwaick L.T."/>
            <person name="Yim W.C."/>
            <person name="Jenkins J."/>
            <person name="Mckie-Krisberg Z.M."/>
            <person name="Prochnik S."/>
            <person name="Lindquist E."/>
            <person name="Dockter R.B."/>
            <person name="Adam C."/>
            <person name="Molina H."/>
            <person name="Bunkerborg J."/>
            <person name="Jin E."/>
            <person name="Buchheim M."/>
            <person name="Magnuson J."/>
        </authorList>
    </citation>
    <scope>NUCLEOTIDE SEQUENCE</scope>
    <source>
        <strain evidence="1">CCAP 19/18</strain>
    </source>
</reference>
<name>A0ABQ7GXJ8_DUNSA</name>
<accession>A0ABQ7GXJ8</accession>
<dbReference type="PANTHER" id="PTHR31431">
    <property type="entry name" value="NUCLEOPORIN NUP188 HOMOLOG"/>
    <property type="match status" value="1"/>
</dbReference>
<organism evidence="1 2">
    <name type="scientific">Dunaliella salina</name>
    <name type="common">Green alga</name>
    <name type="synonym">Protococcus salinus</name>
    <dbReference type="NCBI Taxonomy" id="3046"/>
    <lineage>
        <taxon>Eukaryota</taxon>
        <taxon>Viridiplantae</taxon>
        <taxon>Chlorophyta</taxon>
        <taxon>core chlorophytes</taxon>
        <taxon>Chlorophyceae</taxon>
        <taxon>CS clade</taxon>
        <taxon>Chlamydomonadales</taxon>
        <taxon>Dunaliellaceae</taxon>
        <taxon>Dunaliella</taxon>
    </lineage>
</organism>
<dbReference type="Proteomes" id="UP000815325">
    <property type="component" value="Unassembled WGS sequence"/>
</dbReference>
<dbReference type="EMBL" id="MU069547">
    <property type="protein sequence ID" value="KAF5839326.1"/>
    <property type="molecule type" value="Genomic_DNA"/>
</dbReference>